<sequence>MNDNNYNIEPEILLKGLNGKLWKTYGKCKALGLIRNNGDEKEFTDKFKNILKRSFIAEAFYNKYMIAVSGTQGVGKTTMMMNLYEIPDGYLPNVIGRGEKAVVMITEKDIDEIKCYTTKVDIENESNFTTNILSKEEMYNGLINPASDVIYYELVVPKRYFPHGECSFILLPGIEDNGTAEDDFTKYVLEQASNTVFVFSSTKLAQEHNMKLMSKVLEEFKYDKPIFALSFSDQDNSGTDELKGSFSEDYNIDEDRIIKVGTDPVVMEEWRQEIIRSINSYSSLQRAGRERQLTNINDMILDDLFTLLDEIDDRIYMNNIKDPSAGEVDKIFNWMADVAIKVKKDLYEEIDKEIRDISKNAIEEVCTKIDKTKKLHRIIYSIDKNRKYINQLNEKIDESWENNDNNKLLSDCIERVNSKRTMFYPPSIIENEKNQRIVDSDDSTVEILSNLMNVESQEVINVGSSIKQEVKKIPYLSNEIIRIQYLRDIGLLKNEDFDVSNEVMGLAPTYGEYNLIDELKYASEKRGAVLKGIGVLMGVDALDGTINVVPAIAESIGLHISSTMATALFGGIGAIGLFVSLRRTLNAREIAEIEYSKEMIKAIGGKYKENTVKLYEDYFDRFNDYLREKLELRYHCEEKDNLVFGIKLFLSDIRSYGRRILENGQDHPFN</sequence>
<keyword evidence="1" id="KW-1133">Transmembrane helix</keyword>
<dbReference type="InterPro" id="IPR027417">
    <property type="entry name" value="P-loop_NTPase"/>
</dbReference>
<dbReference type="EMBL" id="FQZL01000031">
    <property type="protein sequence ID" value="SHJ68639.1"/>
    <property type="molecule type" value="Genomic_DNA"/>
</dbReference>
<proteinExistence type="predicted"/>
<dbReference type="OrthoDB" id="6635951at2"/>
<gene>
    <name evidence="2" type="ORF">SAMN02745751_03131</name>
</gene>
<reference evidence="2 3" key="1">
    <citation type="submission" date="2016-11" db="EMBL/GenBank/DDBJ databases">
        <authorList>
            <person name="Jaros S."/>
            <person name="Januszkiewicz K."/>
            <person name="Wedrychowicz H."/>
        </authorList>
    </citation>
    <scope>NUCLEOTIDE SEQUENCE [LARGE SCALE GENOMIC DNA]</scope>
    <source>
        <strain evidence="2 3">DSM 17477</strain>
    </source>
</reference>
<keyword evidence="1" id="KW-0812">Transmembrane</keyword>
<dbReference type="SUPFAM" id="SSF52540">
    <property type="entry name" value="P-loop containing nucleoside triphosphate hydrolases"/>
    <property type="match status" value="1"/>
</dbReference>
<evidence type="ECO:0000313" key="3">
    <source>
        <dbReference type="Proteomes" id="UP000184052"/>
    </source>
</evidence>
<accession>A0A1M6LBU9</accession>
<dbReference type="STRING" id="1121476.SAMN02745751_03131"/>
<name>A0A1M6LBU9_9FIRM</name>
<organism evidence="2 3">
    <name type="scientific">Dethiosulfatibacter aminovorans DSM 17477</name>
    <dbReference type="NCBI Taxonomy" id="1121476"/>
    <lineage>
        <taxon>Bacteria</taxon>
        <taxon>Bacillati</taxon>
        <taxon>Bacillota</taxon>
        <taxon>Tissierellia</taxon>
        <taxon>Dethiosulfatibacter</taxon>
    </lineage>
</organism>
<keyword evidence="3" id="KW-1185">Reference proteome</keyword>
<protein>
    <recommendedName>
        <fullName evidence="4">Dynamin family protein</fullName>
    </recommendedName>
</protein>
<evidence type="ECO:0000313" key="2">
    <source>
        <dbReference type="EMBL" id="SHJ68639.1"/>
    </source>
</evidence>
<dbReference type="Proteomes" id="UP000184052">
    <property type="component" value="Unassembled WGS sequence"/>
</dbReference>
<dbReference type="RefSeq" id="WP_139258036.1">
    <property type="nucleotide sequence ID" value="NZ_FQZL01000031.1"/>
</dbReference>
<feature type="transmembrane region" description="Helical" evidence="1">
    <location>
        <begin position="556"/>
        <end position="579"/>
    </location>
</feature>
<dbReference type="AlphaFoldDB" id="A0A1M6LBU9"/>
<evidence type="ECO:0000256" key="1">
    <source>
        <dbReference type="SAM" id="Phobius"/>
    </source>
</evidence>
<evidence type="ECO:0008006" key="4">
    <source>
        <dbReference type="Google" id="ProtNLM"/>
    </source>
</evidence>
<keyword evidence="1" id="KW-0472">Membrane</keyword>